<evidence type="ECO:0000256" key="1">
    <source>
        <dbReference type="ARBA" id="ARBA00022428"/>
    </source>
</evidence>
<dbReference type="PANTHER" id="PTHR37690">
    <property type="entry name" value="CHORISMATE DEHYDRATASE"/>
    <property type="match status" value="1"/>
</dbReference>
<evidence type="ECO:0000313" key="3">
    <source>
        <dbReference type="EMBL" id="SVB74648.1"/>
    </source>
</evidence>
<name>A0A382GHI6_9ZZZZ</name>
<dbReference type="SUPFAM" id="SSF53850">
    <property type="entry name" value="Periplasmic binding protein-like II"/>
    <property type="match status" value="1"/>
</dbReference>
<dbReference type="Gene3D" id="3.40.190.10">
    <property type="entry name" value="Periplasmic binding protein-like II"/>
    <property type="match status" value="1"/>
</dbReference>
<accession>A0A382GHI6</accession>
<reference evidence="3" key="1">
    <citation type="submission" date="2018-05" db="EMBL/GenBank/DDBJ databases">
        <authorList>
            <person name="Lanie J.A."/>
            <person name="Ng W.-L."/>
            <person name="Kazmierczak K.M."/>
            <person name="Andrzejewski T.M."/>
            <person name="Davidsen T.M."/>
            <person name="Wayne K.J."/>
            <person name="Tettelin H."/>
            <person name="Glass J.I."/>
            <person name="Rusch D."/>
            <person name="Podicherti R."/>
            <person name="Tsui H.-C.T."/>
            <person name="Winkler M.E."/>
        </authorList>
    </citation>
    <scope>NUCLEOTIDE SEQUENCE</scope>
</reference>
<evidence type="ECO:0000256" key="2">
    <source>
        <dbReference type="ARBA" id="ARBA00023239"/>
    </source>
</evidence>
<organism evidence="3">
    <name type="scientific">marine metagenome</name>
    <dbReference type="NCBI Taxonomy" id="408172"/>
    <lineage>
        <taxon>unclassified sequences</taxon>
        <taxon>metagenomes</taxon>
        <taxon>ecological metagenomes</taxon>
    </lineage>
</organism>
<dbReference type="PANTHER" id="PTHR37690:SF1">
    <property type="entry name" value="CHORISMATE DEHYDRATASE"/>
    <property type="match status" value="1"/>
</dbReference>
<dbReference type="AlphaFoldDB" id="A0A382GHI6"/>
<dbReference type="Pfam" id="PF02621">
    <property type="entry name" value="VitK2_biosynth"/>
    <property type="match status" value="1"/>
</dbReference>
<keyword evidence="2" id="KW-0456">Lyase</keyword>
<dbReference type="InterPro" id="IPR003773">
    <property type="entry name" value="Menaquinone_biosynth"/>
</dbReference>
<proteinExistence type="predicted"/>
<protein>
    <recommendedName>
        <fullName evidence="4">Solute-binding protein family 3/N-terminal domain-containing protein</fullName>
    </recommendedName>
</protein>
<dbReference type="GO" id="GO:0016829">
    <property type="term" value="F:lyase activity"/>
    <property type="evidence" value="ECO:0007669"/>
    <property type="project" value="UniProtKB-KW"/>
</dbReference>
<gene>
    <name evidence="3" type="ORF">METZ01_LOCUS227502</name>
</gene>
<evidence type="ECO:0008006" key="4">
    <source>
        <dbReference type="Google" id="ProtNLM"/>
    </source>
</evidence>
<dbReference type="EMBL" id="UINC01055590">
    <property type="protein sequence ID" value="SVB74648.1"/>
    <property type="molecule type" value="Genomic_DNA"/>
</dbReference>
<dbReference type="InterPro" id="IPR030868">
    <property type="entry name" value="MqnA"/>
</dbReference>
<sequence length="66" mass="7089">MKRASGAGLEIRTDSPARLADQLSSGKLDMAMIPAIEYLKQADSFRLLPNVSISSRNKVGTVLLVS</sequence>
<feature type="non-terminal residue" evidence="3">
    <location>
        <position position="66"/>
    </location>
</feature>
<dbReference type="GO" id="GO:0009234">
    <property type="term" value="P:menaquinone biosynthetic process"/>
    <property type="evidence" value="ECO:0007669"/>
    <property type="project" value="UniProtKB-KW"/>
</dbReference>
<keyword evidence="1" id="KW-0474">Menaquinone biosynthesis</keyword>